<dbReference type="KEGG" id="ccha:ELD05_00070"/>
<evidence type="ECO:0000313" key="1">
    <source>
        <dbReference type="EMBL" id="AZT89212.1"/>
    </source>
</evidence>
<gene>
    <name evidence="1" type="ORF">ELD05_00070</name>
</gene>
<sequence>MEIFSSIKSTFYKALEEIINTAYENGGITRRGVQEILQKYNCNFPSLERRVLDKNEEENKNLYLLKKEDDSQQLTLRIDAPIEPYATDIELMWLKFMLSSRYVHLFLEDETIEKIKKLKVNNNFLFDPEILLPKNYSKVVKREWVREIGKKLRILIHAALEKKAINYTYITRSGYQFKETGIPVKIQYSLKDDLLYAIIYSITSHSFAKCVVQNLHDISLTSEKVDMTEISKEYEEFLKKSSAPEPIVLEVMNTRNALERAFCLFSSFKKSARFLREKNKHQLTIYYYTFEEAEVLSRILYLGKDVVVISPERIRNEIISRVKKALERYEEKV</sequence>
<protein>
    <submittedName>
        <fullName evidence="1">WYL domain-containing protein</fullName>
    </submittedName>
</protein>
<dbReference type="EMBL" id="CP034791">
    <property type="protein sequence ID" value="AZT89212.1"/>
    <property type="molecule type" value="Genomic_DNA"/>
</dbReference>
<evidence type="ECO:0000313" key="2">
    <source>
        <dbReference type="Proteomes" id="UP000282930"/>
    </source>
</evidence>
<dbReference type="RefSeq" id="WP_127350838.1">
    <property type="nucleotide sequence ID" value="NZ_CP034791.1"/>
</dbReference>
<accession>A0A3T0D1V8</accession>
<dbReference type="AlphaFoldDB" id="A0A3T0D1V8"/>
<name>A0A3T0D1V8_9FIRM</name>
<organism evidence="1 2">
    <name type="scientific">Caldicellulosiruptor changbaiensis</name>
    <dbReference type="NCBI Taxonomy" id="1222016"/>
    <lineage>
        <taxon>Bacteria</taxon>
        <taxon>Bacillati</taxon>
        <taxon>Bacillota</taxon>
        <taxon>Bacillota incertae sedis</taxon>
        <taxon>Caldicellulosiruptorales</taxon>
        <taxon>Caldicellulosiruptoraceae</taxon>
        <taxon>Caldicellulosiruptor</taxon>
    </lineage>
</organism>
<keyword evidence="2" id="KW-1185">Reference proteome</keyword>
<reference evidence="1 2" key="1">
    <citation type="submission" date="2018-12" db="EMBL/GenBank/DDBJ databases">
        <title>Genome sequence from the cellulolytic species, Caldicellulosiruptor changbaiensis.</title>
        <authorList>
            <person name="Blumer-Schuette S.E."/>
            <person name="Mendoza C."/>
        </authorList>
    </citation>
    <scope>NUCLEOTIDE SEQUENCE [LARGE SCALE GENOMIC DNA]</scope>
    <source>
        <strain evidence="1 2">CBS-Z</strain>
    </source>
</reference>
<dbReference type="Proteomes" id="UP000282930">
    <property type="component" value="Chromosome"/>
</dbReference>
<proteinExistence type="predicted"/>